<name>A0A7U3YJ70_DESPD</name>
<evidence type="ECO:0000256" key="1">
    <source>
        <dbReference type="SAM" id="MobiDB-lite"/>
    </source>
</evidence>
<accession>A0A7U3YJ70</accession>
<feature type="compositionally biased region" description="Pro residues" evidence="1">
    <location>
        <begin position="55"/>
        <end position="74"/>
    </location>
</feature>
<dbReference type="EMBL" id="CP002364">
    <property type="protein sequence ID" value="ADW16386.1"/>
    <property type="molecule type" value="Genomic_DNA"/>
</dbReference>
<evidence type="ECO:0000313" key="3">
    <source>
        <dbReference type="Proteomes" id="UP000006365"/>
    </source>
</evidence>
<dbReference type="Proteomes" id="UP000006365">
    <property type="component" value="Chromosome"/>
</dbReference>
<gene>
    <name evidence="2" type="ordered locus">Despr_0197</name>
</gene>
<keyword evidence="3" id="KW-1185">Reference proteome</keyword>
<proteinExistence type="predicted"/>
<protein>
    <submittedName>
        <fullName evidence="2">Peptidase U35 phage prohead HK97</fullName>
    </submittedName>
</protein>
<feature type="region of interest" description="Disordered" evidence="1">
    <location>
        <begin position="37"/>
        <end position="81"/>
    </location>
</feature>
<evidence type="ECO:0000313" key="2">
    <source>
        <dbReference type="EMBL" id="ADW16386.1"/>
    </source>
</evidence>
<dbReference type="Pfam" id="PF25209">
    <property type="entry name" value="Phage_capsid_4"/>
    <property type="match status" value="1"/>
</dbReference>
<dbReference type="AlphaFoldDB" id="A0A7U3YJ70"/>
<sequence length="516" mass="56240">MNPKLRVFLLANGLRADAPEDEAWNFYQDMQTRGVVFDGPEQIGGDGQRSIPSAPATPPAVQPVTPQPTPPPAPENNRSDDGFTRALEIMELCNRHGIEGDQRTAMLKPEVTIDQARSMVLDALAQRSVAHHPGFAPSGPQIVVDERDKFRAAACTGLFLRCGLPLDGERGLVTTLEGCGWKVDRAHDVGRDFRGYSLRELARECLRKAGQSAGGDPMEMIGRAMTVSDLSVLMSNVANKALFEGYASADETWEIWADGSGSVPDFKQNTLAMVSEFDDLDEIKNDSGYKYGDRSDTKEVYQIATFGKMAAITRTTVINDDLMAMADMYMSMGEAASRKIGDVAYGVLTANAAMRDGKALFHADHKNLGTPGALGEATIAEAIKLAGLQKGLKAKQALNISLQYFIAPKSIEGSAEIFFASNQFSADDKGSTRTNIYGGTRFQRAYDARLDEASPTAYYFAGPKRKTVRLFFLNGNRTPWLESKTGWTTDGVEYKVRIDVCGKAVDWKALVKNAGQ</sequence>
<reference evidence="2 3" key="1">
    <citation type="journal article" date="2011" name="Stand. Genomic Sci.">
        <title>Complete genome sequence of Desulfobulbus propionicus type strain (1pr3).</title>
        <authorList>
            <person name="Pagani I."/>
            <person name="Lapidus A."/>
            <person name="Nolan M."/>
            <person name="Lucas S."/>
            <person name="Hammon N."/>
            <person name="Deshpande S."/>
            <person name="Cheng J.F."/>
            <person name="Chertkov O."/>
            <person name="Davenport K."/>
            <person name="Tapia R."/>
            <person name="Han C."/>
            <person name="Goodwin L."/>
            <person name="Pitluck S."/>
            <person name="Liolios K."/>
            <person name="Mavromatis K."/>
            <person name="Ivanova N."/>
            <person name="Mikhailova N."/>
            <person name="Pati A."/>
            <person name="Chen A."/>
            <person name="Palaniappan K."/>
            <person name="Land M."/>
            <person name="Hauser L."/>
            <person name="Chang Y.J."/>
            <person name="Jeffries C.D."/>
            <person name="Detter J.C."/>
            <person name="Brambilla E."/>
            <person name="Kannan K.P."/>
            <person name="Djao O.D."/>
            <person name="Rohde M."/>
            <person name="Pukall R."/>
            <person name="Spring S."/>
            <person name="Goker M."/>
            <person name="Sikorski J."/>
            <person name="Woyke T."/>
            <person name="Bristow J."/>
            <person name="Eisen J.A."/>
            <person name="Markowitz V."/>
            <person name="Hugenholtz P."/>
            <person name="Kyrpides N.C."/>
            <person name="Klenk H.P."/>
        </authorList>
    </citation>
    <scope>NUCLEOTIDE SEQUENCE [LARGE SCALE GENOMIC DNA]</scope>
    <source>
        <strain evidence="3">ATCC 33891 / DSM 2032 / 1pr3</strain>
    </source>
</reference>
<organism evidence="2 3">
    <name type="scientific">Desulfobulbus propionicus (strain ATCC 33891 / DSM 2032 / VKM B-1956 / 1pr3)</name>
    <dbReference type="NCBI Taxonomy" id="577650"/>
    <lineage>
        <taxon>Bacteria</taxon>
        <taxon>Pseudomonadati</taxon>
        <taxon>Thermodesulfobacteriota</taxon>
        <taxon>Desulfobulbia</taxon>
        <taxon>Desulfobulbales</taxon>
        <taxon>Desulfobulbaceae</taxon>
        <taxon>Desulfobulbus</taxon>
    </lineage>
</organism>
<dbReference type="KEGG" id="dpr:Despr_0197"/>